<keyword evidence="1" id="KW-0472">Membrane</keyword>
<dbReference type="EMBL" id="PDKM01000009">
    <property type="protein sequence ID" value="RXK08888.1"/>
    <property type="molecule type" value="Genomic_DNA"/>
</dbReference>
<protein>
    <submittedName>
        <fullName evidence="2">Membrane protein</fullName>
    </submittedName>
</protein>
<dbReference type="Proteomes" id="UP000289193">
    <property type="component" value="Unassembled WGS sequence"/>
</dbReference>
<evidence type="ECO:0000256" key="1">
    <source>
        <dbReference type="SAM" id="Phobius"/>
    </source>
</evidence>
<dbReference type="RefSeq" id="WP_114838433.1">
    <property type="nucleotide sequence ID" value="NZ_CP031217.1"/>
</dbReference>
<evidence type="ECO:0000313" key="3">
    <source>
        <dbReference type="EMBL" id="RXK08888.1"/>
    </source>
</evidence>
<organism evidence="3 5">
    <name type="scientific">Halarcobacter bivalviorum</name>
    <dbReference type="NCBI Taxonomy" id="663364"/>
    <lineage>
        <taxon>Bacteria</taxon>
        <taxon>Pseudomonadati</taxon>
        <taxon>Campylobacterota</taxon>
        <taxon>Epsilonproteobacteria</taxon>
        <taxon>Campylobacterales</taxon>
        <taxon>Arcobacteraceae</taxon>
        <taxon>Halarcobacter</taxon>
    </lineage>
</organism>
<evidence type="ECO:0000313" key="5">
    <source>
        <dbReference type="Proteomes" id="UP000289193"/>
    </source>
</evidence>
<feature type="transmembrane region" description="Helical" evidence="1">
    <location>
        <begin position="43"/>
        <end position="67"/>
    </location>
</feature>
<keyword evidence="5" id="KW-1185">Reference proteome</keyword>
<sequence>MGLKKYIGFSLLLIIAIGLYVYSVESGSYEITILDYTMQLPTVLWVIIPVTALFFFTVLHLIFYGSLNFFKTRNFVKDEESIIETVKALLLEKEDKRRFKTEGYKNLASILKQLNISIKEGTFTSSNEELNNIVASIKDIEDGKYVSEKTLKLNPDSSLAKKNLINKINEQVDYAVDILKKQDNFSEEVVKAAFYTVLENKSMTTVKKVYSSVKLTKDMALKLFLKDIDNTEFGLSKDEIQKITKTLNYTNEEYLTLAKLYKDALNPDKLLDLFETLSTDNEDAIGAYFYILLELEMIDQLKDLLSGYNDDDEHKAIRALLDLKDAGKHYSFEDITNIN</sequence>
<evidence type="ECO:0000313" key="2">
    <source>
        <dbReference type="EMBL" id="AXH11563.1"/>
    </source>
</evidence>
<dbReference type="KEGG" id="hbv:ABIV_0542"/>
<proteinExistence type="predicted"/>
<keyword evidence="1" id="KW-1133">Transmembrane helix</keyword>
<dbReference type="Proteomes" id="UP000253850">
    <property type="component" value="Chromosome"/>
</dbReference>
<dbReference type="EMBL" id="CP031217">
    <property type="protein sequence ID" value="AXH11563.1"/>
    <property type="molecule type" value="Genomic_DNA"/>
</dbReference>
<reference evidence="3 5" key="1">
    <citation type="submission" date="2017-10" db="EMBL/GenBank/DDBJ databases">
        <title>Genomics of the genus Arcobacter.</title>
        <authorList>
            <person name="Perez-Cataluna A."/>
            <person name="Figueras M.J."/>
        </authorList>
    </citation>
    <scope>NUCLEOTIDE SEQUENCE [LARGE SCALE GENOMIC DNA]</scope>
    <source>
        <strain evidence="3 5">CECT 7835</strain>
    </source>
</reference>
<feature type="transmembrane region" description="Helical" evidence="1">
    <location>
        <begin position="7"/>
        <end position="23"/>
    </location>
</feature>
<reference evidence="2 4" key="2">
    <citation type="submission" date="2018-07" db="EMBL/GenBank/DDBJ databases">
        <title>Complete genome of the Arcobacter bivalviorum type strain LMG 26154.</title>
        <authorList>
            <person name="Miller W.G."/>
            <person name="Yee E."/>
            <person name="Bono J.L."/>
        </authorList>
    </citation>
    <scope>NUCLEOTIDE SEQUENCE [LARGE SCALE GENOMIC DNA]</scope>
    <source>
        <strain evidence="2 4">LMG 26154</strain>
    </source>
</reference>
<dbReference type="AlphaFoldDB" id="A0AAX2A7A5"/>
<evidence type="ECO:0000313" key="4">
    <source>
        <dbReference type="Proteomes" id="UP000253850"/>
    </source>
</evidence>
<name>A0AAX2A7A5_9BACT</name>
<keyword evidence="1" id="KW-0812">Transmembrane</keyword>
<gene>
    <name evidence="2" type="ORF">ABIV_0542</name>
    <name evidence="3" type="ORF">CRV05_12630</name>
</gene>
<accession>A0AAX2A7A5</accession>